<dbReference type="GO" id="GO:0043335">
    <property type="term" value="P:protein unfolding"/>
    <property type="evidence" value="ECO:0007669"/>
    <property type="project" value="InterPro"/>
</dbReference>
<evidence type="ECO:0000313" key="10">
    <source>
        <dbReference type="Proteomes" id="UP000289718"/>
    </source>
</evidence>
<evidence type="ECO:0000256" key="5">
    <source>
        <dbReference type="ARBA" id="ARBA00023186"/>
    </source>
</evidence>
<dbReference type="Gene3D" id="3.40.50.300">
    <property type="entry name" value="P-loop containing nucleotide triphosphate hydrolases"/>
    <property type="match status" value="2"/>
</dbReference>
<keyword evidence="9" id="KW-0645">Protease</keyword>
<keyword evidence="3 7" id="KW-0547">Nucleotide-binding</keyword>
<keyword evidence="2 6" id="KW-0677">Repeat</keyword>
<dbReference type="InterPro" id="IPR050130">
    <property type="entry name" value="ClpA_ClpB"/>
</dbReference>
<accession>A0A4Q1ATV0</accession>
<proteinExistence type="inferred from homology"/>
<dbReference type="EMBL" id="NXIE01000005">
    <property type="protein sequence ID" value="RXK11907.1"/>
    <property type="molecule type" value="Genomic_DNA"/>
</dbReference>
<dbReference type="PROSITE" id="PS00871">
    <property type="entry name" value="CLPAB_2"/>
    <property type="match status" value="1"/>
</dbReference>
<dbReference type="SUPFAM" id="SSF52540">
    <property type="entry name" value="P-loop containing nucleoside triphosphate hydrolases"/>
    <property type="match status" value="2"/>
</dbReference>
<dbReference type="PANTHER" id="PTHR11638:SF111">
    <property type="entry name" value="ATP-DEPENDENT CLP PROTEASE ATP-BINDING SUBUNIT CLPA"/>
    <property type="match status" value="1"/>
</dbReference>
<dbReference type="RefSeq" id="WP_129062359.1">
    <property type="nucleotide sequence ID" value="NZ_NXIE01000005.1"/>
</dbReference>
<dbReference type="InterPro" id="IPR004176">
    <property type="entry name" value="Clp_R_N"/>
</dbReference>
<organism evidence="9 10">
    <name type="scientific">Halarcobacter mediterraneus</name>
    <dbReference type="NCBI Taxonomy" id="2023153"/>
    <lineage>
        <taxon>Bacteria</taxon>
        <taxon>Pseudomonadati</taxon>
        <taxon>Campylobacterota</taxon>
        <taxon>Epsilonproteobacteria</taxon>
        <taxon>Campylobacterales</taxon>
        <taxon>Arcobacteraceae</taxon>
        <taxon>Halarcobacter</taxon>
    </lineage>
</organism>
<dbReference type="InterPro" id="IPR018368">
    <property type="entry name" value="ClpA/B_CS1"/>
</dbReference>
<dbReference type="Pfam" id="PF07724">
    <property type="entry name" value="AAA_2"/>
    <property type="match status" value="1"/>
</dbReference>
<name>A0A4Q1ATV0_9BACT</name>
<dbReference type="Proteomes" id="UP000289718">
    <property type="component" value="Unassembled WGS sequence"/>
</dbReference>
<evidence type="ECO:0000259" key="8">
    <source>
        <dbReference type="PROSITE" id="PS51903"/>
    </source>
</evidence>
<dbReference type="GO" id="GO:0006508">
    <property type="term" value="P:proteolysis"/>
    <property type="evidence" value="ECO:0007669"/>
    <property type="project" value="UniProtKB-KW"/>
</dbReference>
<keyword evidence="9" id="KW-0378">Hydrolase</keyword>
<dbReference type="SUPFAM" id="SSF81923">
    <property type="entry name" value="Double Clp-N motif"/>
    <property type="match status" value="1"/>
</dbReference>
<comment type="caution">
    <text evidence="9">The sequence shown here is derived from an EMBL/GenBank/DDBJ whole genome shotgun (WGS) entry which is preliminary data.</text>
</comment>
<dbReference type="SMART" id="SM00382">
    <property type="entry name" value="AAA"/>
    <property type="match status" value="2"/>
</dbReference>
<dbReference type="PROSITE" id="PS51903">
    <property type="entry name" value="CLP_R"/>
    <property type="match status" value="1"/>
</dbReference>
<dbReference type="OrthoDB" id="9803641at2"/>
<comment type="similarity">
    <text evidence="7">Belongs to the ClpA/ClpB family.</text>
</comment>
<dbReference type="InterPro" id="IPR036628">
    <property type="entry name" value="Clp_N_dom_sf"/>
</dbReference>
<dbReference type="CDD" id="cd19499">
    <property type="entry name" value="RecA-like_ClpB_Hsp104-like"/>
    <property type="match status" value="1"/>
</dbReference>
<dbReference type="InterPro" id="IPR003959">
    <property type="entry name" value="ATPase_AAA_core"/>
</dbReference>
<dbReference type="InterPro" id="IPR019489">
    <property type="entry name" value="Clp_ATPase_C"/>
</dbReference>
<evidence type="ECO:0000256" key="1">
    <source>
        <dbReference type="ARBA" id="ARBA00017574"/>
    </source>
</evidence>
<dbReference type="GO" id="GO:0008233">
    <property type="term" value="F:peptidase activity"/>
    <property type="evidence" value="ECO:0007669"/>
    <property type="project" value="UniProtKB-KW"/>
</dbReference>
<evidence type="ECO:0000313" key="9">
    <source>
        <dbReference type="EMBL" id="RXK11907.1"/>
    </source>
</evidence>
<dbReference type="PANTHER" id="PTHR11638">
    <property type="entry name" value="ATP-DEPENDENT CLP PROTEASE"/>
    <property type="match status" value="1"/>
</dbReference>
<dbReference type="Gene3D" id="1.10.8.60">
    <property type="match status" value="2"/>
</dbReference>
<dbReference type="Gene3D" id="1.10.1780.10">
    <property type="entry name" value="Clp, N-terminal domain"/>
    <property type="match status" value="1"/>
</dbReference>
<dbReference type="InterPro" id="IPR003593">
    <property type="entry name" value="AAA+_ATPase"/>
</dbReference>
<gene>
    <name evidence="9" type="primary">clpA</name>
    <name evidence="9" type="ORF">CP965_12050</name>
</gene>
<dbReference type="SMART" id="SM01086">
    <property type="entry name" value="ClpB_D2-small"/>
    <property type="match status" value="1"/>
</dbReference>
<evidence type="ECO:0000256" key="4">
    <source>
        <dbReference type="ARBA" id="ARBA00022840"/>
    </source>
</evidence>
<dbReference type="InterPro" id="IPR001270">
    <property type="entry name" value="ClpA/B"/>
</dbReference>
<keyword evidence="10" id="KW-1185">Reference proteome</keyword>
<evidence type="ECO:0000256" key="6">
    <source>
        <dbReference type="PROSITE-ProRule" id="PRU01251"/>
    </source>
</evidence>
<feature type="domain" description="Clp R" evidence="8">
    <location>
        <begin position="1"/>
        <end position="143"/>
    </location>
</feature>
<protein>
    <recommendedName>
        <fullName evidence="1">Chaperone protein ClpB</fullName>
    </recommendedName>
</protein>
<evidence type="ECO:0000256" key="3">
    <source>
        <dbReference type="ARBA" id="ARBA00022741"/>
    </source>
</evidence>
<dbReference type="CDD" id="cd00009">
    <property type="entry name" value="AAA"/>
    <property type="match status" value="1"/>
</dbReference>
<evidence type="ECO:0000256" key="7">
    <source>
        <dbReference type="RuleBase" id="RU004432"/>
    </source>
</evidence>
<dbReference type="GO" id="GO:0034605">
    <property type="term" value="P:cellular response to heat"/>
    <property type="evidence" value="ECO:0007669"/>
    <property type="project" value="TreeGrafter"/>
</dbReference>
<evidence type="ECO:0000256" key="2">
    <source>
        <dbReference type="ARBA" id="ARBA00022737"/>
    </source>
</evidence>
<dbReference type="GO" id="GO:0005524">
    <property type="term" value="F:ATP binding"/>
    <property type="evidence" value="ECO:0007669"/>
    <property type="project" value="UniProtKB-KW"/>
</dbReference>
<sequence>MISKELRNIFAQAVNYAKKSRHEYLTTEHVFLMLLHDEVIENLFLDLGLEQNKIFNEVKKYIEENTPVFPENIEDEPIETLTLTSTIENMVAHTQTSGRANASVEDMFVAILRNEKSYATYLLKTAGVERVDILEEISHKDNEIEDIEEIRDDSEENKVLEKNSTELVALAKKGEIDPVIGRTTEINRVIQILSRRKKNNPILVGEPGVGKTAIAEGLALEIANKRVPSFLENSKIYSLDMGSMLAGTKYRGDFEKKLKGLLKEIVKVPNSILFIDEIHTIVGAGSVGGGAMDASNILKPMLSNGKLKCIGATTFTEFRNDFSKDKALSRRFAKVDIDEPTTDDAVTILEGLKSKYEEFHGVSYNKNSIETAVELSKKYITDRFLPDSAIDVIDEVGASKKIEYTTLNKKNIRITQKDVEDTIARMAHIPSKSTSKSDVTLLRSLEKNMQKRVFGQDNAISTIVQSIKRNKAGLGLDKKPIGSFLFTGPTGVGKTEVARELSSQLGIHFERFDMSEYMEAHTISRLIGAPAGYVGFENGGLLTEAVRKHPHSVLLLDEIEKAHPDLMSILLQVMDNAQLTDNSGNKADFQNIILIMTSNLGATEASVMGFAKDTSLNENKAINKFFAPEFRNRLDAVVSFEALSEEIVSKVAGKFIQDLEKQLEDKKIKISITIKAKKQLAKLGYDKSMGARPLTRVISEKIKNVLTDEILFGRLKKGGEVKIDYEKEEFTFSYKPLASTNNSKKNKI</sequence>
<dbReference type="InterPro" id="IPR041546">
    <property type="entry name" value="ClpA/ClpB_AAA_lid"/>
</dbReference>
<dbReference type="AlphaFoldDB" id="A0A4Q1ATV0"/>
<dbReference type="NCBIfam" id="TIGR02639">
    <property type="entry name" value="ClpA"/>
    <property type="match status" value="1"/>
</dbReference>
<dbReference type="Pfam" id="PF17871">
    <property type="entry name" value="AAA_lid_9"/>
    <property type="match status" value="1"/>
</dbReference>
<dbReference type="Pfam" id="PF10431">
    <property type="entry name" value="ClpB_D2-small"/>
    <property type="match status" value="1"/>
</dbReference>
<dbReference type="InterPro" id="IPR027417">
    <property type="entry name" value="P-loop_NTPase"/>
</dbReference>
<keyword evidence="5 7" id="KW-0143">Chaperone</keyword>
<dbReference type="Pfam" id="PF00004">
    <property type="entry name" value="AAA"/>
    <property type="match status" value="1"/>
</dbReference>
<dbReference type="PROSITE" id="PS00870">
    <property type="entry name" value="CLPAB_1"/>
    <property type="match status" value="1"/>
</dbReference>
<dbReference type="GO" id="GO:0005737">
    <property type="term" value="C:cytoplasm"/>
    <property type="evidence" value="ECO:0007669"/>
    <property type="project" value="TreeGrafter"/>
</dbReference>
<dbReference type="GO" id="GO:0016887">
    <property type="term" value="F:ATP hydrolysis activity"/>
    <property type="evidence" value="ECO:0007669"/>
    <property type="project" value="InterPro"/>
</dbReference>
<keyword evidence="4 7" id="KW-0067">ATP-binding</keyword>
<dbReference type="PRINTS" id="PR00300">
    <property type="entry name" value="CLPPROTEASEA"/>
</dbReference>
<dbReference type="Pfam" id="PF02861">
    <property type="entry name" value="Clp_N"/>
    <property type="match status" value="1"/>
</dbReference>
<reference evidence="9 10" key="1">
    <citation type="submission" date="2017-09" db="EMBL/GenBank/DDBJ databases">
        <title>Genomics of the genus Arcobacter.</title>
        <authorList>
            <person name="Perez-Cataluna A."/>
            <person name="Figueras M.J."/>
            <person name="Salas-Masso N."/>
        </authorList>
    </citation>
    <scope>NUCLEOTIDE SEQUENCE [LARGE SCALE GENOMIC DNA]</scope>
    <source>
        <strain evidence="9 10">F156-34</strain>
    </source>
</reference>
<dbReference type="InterPro" id="IPR013461">
    <property type="entry name" value="ClpA"/>
</dbReference>
<dbReference type="InterPro" id="IPR028299">
    <property type="entry name" value="ClpA/B_CS2"/>
</dbReference>